<protein>
    <recommendedName>
        <fullName evidence="10">Glycerol-3-phosphate acyltransferase</fullName>
    </recommendedName>
    <alternativeName>
        <fullName evidence="10">Acyl-PO4 G3P acyltransferase</fullName>
    </alternativeName>
    <alternativeName>
        <fullName evidence="10">Acyl-phosphate--glycerol-3-phosphate acyltransferase</fullName>
    </alternativeName>
    <alternativeName>
        <fullName evidence="10">G3P acyltransferase</fullName>
        <shortName evidence="10">GPAT</shortName>
        <ecNumber evidence="10">2.3.1.275</ecNumber>
    </alternativeName>
    <alternativeName>
        <fullName evidence="10">Lysophosphatidic acid synthase</fullName>
        <shortName evidence="10">LPA synthase</shortName>
    </alternativeName>
</protein>
<evidence type="ECO:0000256" key="6">
    <source>
        <dbReference type="ARBA" id="ARBA00023098"/>
    </source>
</evidence>
<evidence type="ECO:0000256" key="7">
    <source>
        <dbReference type="ARBA" id="ARBA00023136"/>
    </source>
</evidence>
<keyword evidence="6 10" id="KW-0443">Lipid metabolism</keyword>
<evidence type="ECO:0000256" key="8">
    <source>
        <dbReference type="ARBA" id="ARBA00023209"/>
    </source>
</evidence>
<keyword evidence="1 10" id="KW-1003">Cell membrane</keyword>
<feature type="transmembrane region" description="Helical" evidence="10">
    <location>
        <begin position="155"/>
        <end position="178"/>
    </location>
</feature>
<comment type="subcellular location">
    <subcellularLocation>
        <location evidence="10">Cell membrane</location>
        <topology evidence="10">Multi-pass membrane protein</topology>
    </subcellularLocation>
</comment>
<comment type="similarity">
    <text evidence="10">Belongs to the PlsY family.</text>
</comment>
<comment type="caution">
    <text evidence="10">Lacks conserved residue(s) required for the propagation of feature annotation.</text>
</comment>
<evidence type="ECO:0000256" key="5">
    <source>
        <dbReference type="ARBA" id="ARBA00022989"/>
    </source>
</evidence>
<feature type="transmembrane region" description="Helical" evidence="10">
    <location>
        <begin position="6"/>
        <end position="28"/>
    </location>
</feature>
<dbReference type="EC" id="2.3.1.275" evidence="10"/>
<keyword evidence="2 10" id="KW-0444">Lipid biosynthesis</keyword>
<keyword evidence="4 10" id="KW-0812">Transmembrane</keyword>
<dbReference type="RefSeq" id="WP_257595891.1">
    <property type="nucleotide sequence ID" value="NZ_JANKHH010000004.1"/>
</dbReference>
<evidence type="ECO:0000313" key="12">
    <source>
        <dbReference type="Proteomes" id="UP001206067"/>
    </source>
</evidence>
<feature type="transmembrane region" description="Helical" evidence="10">
    <location>
        <begin position="110"/>
        <end position="135"/>
    </location>
</feature>
<reference evidence="11 12" key="1">
    <citation type="submission" date="2022-08" db="EMBL/GenBank/DDBJ databases">
        <title>Polyphasic taxonomy analysis of Qipengyuania sp.RS5-5.</title>
        <authorList>
            <person name="Xamxidin M."/>
            <person name="Wu M."/>
        </authorList>
    </citation>
    <scope>NUCLEOTIDE SEQUENCE [LARGE SCALE GENOMIC DNA]</scope>
    <source>
        <strain evidence="11 12">RS5-5</strain>
    </source>
</reference>
<keyword evidence="9 10" id="KW-1208">Phospholipid metabolism</keyword>
<keyword evidence="5 10" id="KW-1133">Transmembrane helix</keyword>
<evidence type="ECO:0000256" key="9">
    <source>
        <dbReference type="ARBA" id="ARBA00023264"/>
    </source>
</evidence>
<dbReference type="Proteomes" id="UP001206067">
    <property type="component" value="Unassembled WGS sequence"/>
</dbReference>
<keyword evidence="11" id="KW-0012">Acyltransferase</keyword>
<organism evidence="11 12">
    <name type="scientific">Parerythrobacter lacustris</name>
    <dbReference type="NCBI Taxonomy" id="2969984"/>
    <lineage>
        <taxon>Bacteria</taxon>
        <taxon>Pseudomonadati</taxon>
        <taxon>Pseudomonadota</taxon>
        <taxon>Alphaproteobacteria</taxon>
        <taxon>Sphingomonadales</taxon>
        <taxon>Erythrobacteraceae</taxon>
        <taxon>Parerythrobacter</taxon>
    </lineage>
</organism>
<comment type="subunit">
    <text evidence="10">Probably interacts with PlsX.</text>
</comment>
<dbReference type="InterPro" id="IPR003811">
    <property type="entry name" value="G3P_acylTferase_PlsY"/>
</dbReference>
<evidence type="ECO:0000256" key="2">
    <source>
        <dbReference type="ARBA" id="ARBA00022516"/>
    </source>
</evidence>
<proteinExistence type="inferred from homology"/>
<keyword evidence="12" id="KW-1185">Reference proteome</keyword>
<evidence type="ECO:0000256" key="10">
    <source>
        <dbReference type="HAMAP-Rule" id="MF_01043"/>
    </source>
</evidence>
<evidence type="ECO:0000313" key="11">
    <source>
        <dbReference type="EMBL" id="MCR2834104.1"/>
    </source>
</evidence>
<sequence>MPAQITIEVLWAALLGFGLGSIPFGLILTRAAGLGDVRQIGSGSIGATNVLRTGNKGLAAATVLLDAAKGAVPVLACAQWLPGTEGVAAVAAVAGHCFTPWLMFKGGKGFATAAGVLLALAWPAMLVCAAIWAATLALSRISSVSSMVTVVAAPVVAWALGYPAVVAPLVAIAAIVLVQHRANIGRLMRGEEPKVGSKG</sequence>
<comment type="catalytic activity">
    <reaction evidence="10">
        <text>an acyl phosphate + sn-glycerol 3-phosphate = a 1-acyl-sn-glycero-3-phosphate + phosphate</text>
        <dbReference type="Rhea" id="RHEA:34075"/>
        <dbReference type="ChEBI" id="CHEBI:43474"/>
        <dbReference type="ChEBI" id="CHEBI:57597"/>
        <dbReference type="ChEBI" id="CHEBI:57970"/>
        <dbReference type="ChEBI" id="CHEBI:59918"/>
        <dbReference type="EC" id="2.3.1.275"/>
    </reaction>
</comment>
<evidence type="ECO:0000256" key="1">
    <source>
        <dbReference type="ARBA" id="ARBA00022475"/>
    </source>
</evidence>
<dbReference type="EMBL" id="JANKHH010000004">
    <property type="protein sequence ID" value="MCR2834104.1"/>
    <property type="molecule type" value="Genomic_DNA"/>
</dbReference>
<evidence type="ECO:0000256" key="3">
    <source>
        <dbReference type="ARBA" id="ARBA00022679"/>
    </source>
</evidence>
<comment type="function">
    <text evidence="10">Catalyzes the transfer of an acyl group from acyl-phosphate (acyl-PO(4)) to glycerol-3-phosphate (G3P) to form lysophosphatidic acid (LPA). This enzyme utilizes acyl-phosphate as fatty acyl donor, but not acyl-CoA or acyl-ACP.</text>
</comment>
<keyword evidence="3 10" id="KW-0808">Transferase</keyword>
<evidence type="ECO:0000256" key="4">
    <source>
        <dbReference type="ARBA" id="ARBA00022692"/>
    </source>
</evidence>
<keyword evidence="8 10" id="KW-0594">Phospholipid biosynthesis</keyword>
<comment type="pathway">
    <text evidence="10">Lipid metabolism; phospholipid metabolism.</text>
</comment>
<dbReference type="PANTHER" id="PTHR30309:SF0">
    <property type="entry name" value="GLYCEROL-3-PHOSPHATE ACYLTRANSFERASE-RELATED"/>
    <property type="match status" value="1"/>
</dbReference>
<dbReference type="Pfam" id="PF02660">
    <property type="entry name" value="G3P_acyltransf"/>
    <property type="match status" value="1"/>
</dbReference>
<dbReference type="NCBIfam" id="TIGR00023">
    <property type="entry name" value="glycerol-3-phosphate 1-O-acyltransferase PlsY"/>
    <property type="match status" value="1"/>
</dbReference>
<keyword evidence="7 10" id="KW-0472">Membrane</keyword>
<dbReference type="GO" id="GO:0004366">
    <property type="term" value="F:glycerol-3-phosphate O-acyltransferase activity"/>
    <property type="evidence" value="ECO:0007669"/>
    <property type="project" value="UniProtKB-EC"/>
</dbReference>
<gene>
    <name evidence="10 11" type="primary">plsY</name>
    <name evidence="11" type="ORF">NSO95_09130</name>
</gene>
<dbReference type="HAMAP" id="MF_01043">
    <property type="entry name" value="PlsY"/>
    <property type="match status" value="1"/>
</dbReference>
<dbReference type="SMART" id="SM01207">
    <property type="entry name" value="G3P_acyltransf"/>
    <property type="match status" value="1"/>
</dbReference>
<comment type="caution">
    <text evidence="11">The sequence shown here is derived from an EMBL/GenBank/DDBJ whole genome shotgun (WGS) entry which is preliminary data.</text>
</comment>
<dbReference type="PANTHER" id="PTHR30309">
    <property type="entry name" value="INNER MEMBRANE PROTEIN YGIH"/>
    <property type="match status" value="1"/>
</dbReference>
<name>A0ABT1XS49_9SPHN</name>
<accession>A0ABT1XS49</accession>